<dbReference type="Proteomes" id="UP001209229">
    <property type="component" value="Unassembled WGS sequence"/>
</dbReference>
<dbReference type="Gene3D" id="1.10.10.60">
    <property type="entry name" value="Homeodomain-like"/>
    <property type="match status" value="2"/>
</dbReference>
<name>A0AAE3M5Q3_9BACT</name>
<dbReference type="PRINTS" id="PR00032">
    <property type="entry name" value="HTHARAC"/>
</dbReference>
<keyword evidence="2" id="KW-0238">DNA-binding</keyword>
<evidence type="ECO:0000259" key="4">
    <source>
        <dbReference type="PROSITE" id="PS01124"/>
    </source>
</evidence>
<dbReference type="PROSITE" id="PS01124">
    <property type="entry name" value="HTH_ARAC_FAMILY_2"/>
    <property type="match status" value="1"/>
</dbReference>
<organism evidence="5 6">
    <name type="scientific">Plebeiibacterium sediminum</name>
    <dbReference type="NCBI Taxonomy" id="2992112"/>
    <lineage>
        <taxon>Bacteria</taxon>
        <taxon>Pseudomonadati</taxon>
        <taxon>Bacteroidota</taxon>
        <taxon>Bacteroidia</taxon>
        <taxon>Marinilabiliales</taxon>
        <taxon>Marinilabiliaceae</taxon>
        <taxon>Plebeiibacterium</taxon>
    </lineage>
</organism>
<dbReference type="AlphaFoldDB" id="A0AAE3M5Q3"/>
<evidence type="ECO:0000256" key="2">
    <source>
        <dbReference type="ARBA" id="ARBA00023125"/>
    </source>
</evidence>
<dbReference type="RefSeq" id="WP_301190875.1">
    <property type="nucleotide sequence ID" value="NZ_JAPDPJ010000027.1"/>
</dbReference>
<dbReference type="EMBL" id="JAPDPJ010000027">
    <property type="protein sequence ID" value="MCW3787310.1"/>
    <property type="molecule type" value="Genomic_DNA"/>
</dbReference>
<dbReference type="PANTHER" id="PTHR43280:SF32">
    <property type="entry name" value="TRANSCRIPTIONAL REGULATORY PROTEIN"/>
    <property type="match status" value="1"/>
</dbReference>
<gene>
    <name evidence="5" type="ORF">OM075_12590</name>
</gene>
<evidence type="ECO:0000313" key="5">
    <source>
        <dbReference type="EMBL" id="MCW3787310.1"/>
    </source>
</evidence>
<dbReference type="GO" id="GO:0043565">
    <property type="term" value="F:sequence-specific DNA binding"/>
    <property type="evidence" value="ECO:0007669"/>
    <property type="project" value="InterPro"/>
</dbReference>
<evidence type="ECO:0000256" key="1">
    <source>
        <dbReference type="ARBA" id="ARBA00023015"/>
    </source>
</evidence>
<sequence>MKNTFKVDSISEYNDKVGQETFHPLISIVDLSKLKPSDPELLKTISHFKLQMNIYAIFIKDSKCGNITYGISNYDYKEGTLIFVSPGQVFGLENNEEFQNSSGTAILFHPDLIYGTPLAKHMNDYSFFSYDVNEALHISKRERNLLNECISLINFELQNNIDNHSNTIIVSSLELFLNYCNRFYERQFITRNKANKDVLARFEKLLKDYFASEQTLLTGLPTVNYLAKKLCISPNYLGDLLRKVTGKSAIEHIQLKVIDVAKEKIFDNRKTISEIAYELGFKHPQHFTRMFKKSIGVSPTEYRNLN</sequence>
<dbReference type="InterPro" id="IPR018060">
    <property type="entry name" value="HTH_AraC"/>
</dbReference>
<comment type="caution">
    <text evidence="5">The sequence shown here is derived from an EMBL/GenBank/DDBJ whole genome shotgun (WGS) entry which is preliminary data.</text>
</comment>
<feature type="domain" description="HTH araC/xylS-type" evidence="4">
    <location>
        <begin position="200"/>
        <end position="305"/>
    </location>
</feature>
<accession>A0AAE3M5Q3</accession>
<dbReference type="GO" id="GO:0003700">
    <property type="term" value="F:DNA-binding transcription factor activity"/>
    <property type="evidence" value="ECO:0007669"/>
    <property type="project" value="InterPro"/>
</dbReference>
<dbReference type="InterPro" id="IPR020449">
    <property type="entry name" value="Tscrpt_reg_AraC-type_HTH"/>
</dbReference>
<evidence type="ECO:0000313" key="6">
    <source>
        <dbReference type="Proteomes" id="UP001209229"/>
    </source>
</evidence>
<proteinExistence type="predicted"/>
<dbReference type="SMART" id="SM00342">
    <property type="entry name" value="HTH_ARAC"/>
    <property type="match status" value="1"/>
</dbReference>
<dbReference type="SUPFAM" id="SSF46689">
    <property type="entry name" value="Homeodomain-like"/>
    <property type="match status" value="1"/>
</dbReference>
<evidence type="ECO:0000256" key="3">
    <source>
        <dbReference type="ARBA" id="ARBA00023163"/>
    </source>
</evidence>
<dbReference type="PANTHER" id="PTHR43280">
    <property type="entry name" value="ARAC-FAMILY TRANSCRIPTIONAL REGULATOR"/>
    <property type="match status" value="1"/>
</dbReference>
<dbReference type="Pfam" id="PF12833">
    <property type="entry name" value="HTH_18"/>
    <property type="match status" value="1"/>
</dbReference>
<protein>
    <submittedName>
        <fullName evidence="5">Helix-turn-helix domain-containing protein</fullName>
    </submittedName>
</protein>
<reference evidence="5" key="1">
    <citation type="submission" date="2022-10" db="EMBL/GenBank/DDBJ databases">
        <authorList>
            <person name="Yu W.X."/>
        </authorList>
    </citation>
    <scope>NUCLEOTIDE SEQUENCE</scope>
    <source>
        <strain evidence="5">AAT</strain>
    </source>
</reference>
<keyword evidence="1" id="KW-0805">Transcription regulation</keyword>
<dbReference type="InterPro" id="IPR009057">
    <property type="entry name" value="Homeodomain-like_sf"/>
</dbReference>
<keyword evidence="3" id="KW-0804">Transcription</keyword>
<keyword evidence="6" id="KW-1185">Reference proteome</keyword>